<sequence length="74" mass="8831">MALVRGGDGLEERRRWRERQSMHPDKVEAENKNKSKSMHGIIHVYFEALWERWVPFRRCGRDGQSECGWVDAMQ</sequence>
<dbReference type="EMBL" id="LN649232">
    <property type="protein sequence ID" value="CEI38642.1"/>
    <property type="molecule type" value="Genomic_DNA"/>
</dbReference>
<evidence type="ECO:0000256" key="1">
    <source>
        <dbReference type="SAM" id="MobiDB-lite"/>
    </source>
</evidence>
<organism evidence="2 3">
    <name type="scientific">Fusarium venenatum</name>
    <dbReference type="NCBI Taxonomy" id="56646"/>
    <lineage>
        <taxon>Eukaryota</taxon>
        <taxon>Fungi</taxon>
        <taxon>Dikarya</taxon>
        <taxon>Ascomycota</taxon>
        <taxon>Pezizomycotina</taxon>
        <taxon>Sordariomycetes</taxon>
        <taxon>Hypocreomycetidae</taxon>
        <taxon>Hypocreales</taxon>
        <taxon>Nectriaceae</taxon>
        <taxon>Fusarium</taxon>
    </lineage>
</organism>
<evidence type="ECO:0000313" key="3">
    <source>
        <dbReference type="Proteomes" id="UP000245910"/>
    </source>
</evidence>
<reference evidence="3" key="1">
    <citation type="submission" date="2014-10" db="EMBL/GenBank/DDBJ databases">
        <authorList>
            <person name="King R."/>
        </authorList>
    </citation>
    <scope>NUCLEOTIDE SEQUENCE [LARGE SCALE GENOMIC DNA]</scope>
    <source>
        <strain evidence="3">A3/5</strain>
    </source>
</reference>
<keyword evidence="3" id="KW-1185">Reference proteome</keyword>
<accession>A0A2L2TAV5</accession>
<proteinExistence type="predicted"/>
<name>A0A2L2TAV5_9HYPO</name>
<protein>
    <submittedName>
        <fullName evidence="2">Uncharacterized protein</fullName>
    </submittedName>
</protein>
<feature type="region of interest" description="Disordered" evidence="1">
    <location>
        <begin position="1"/>
        <end position="35"/>
    </location>
</feature>
<dbReference type="AlphaFoldDB" id="A0A2L2TAV5"/>
<evidence type="ECO:0000313" key="2">
    <source>
        <dbReference type="EMBL" id="CEI38642.1"/>
    </source>
</evidence>
<feature type="compositionally biased region" description="Basic and acidic residues" evidence="1">
    <location>
        <begin position="8"/>
        <end position="33"/>
    </location>
</feature>
<dbReference type="Proteomes" id="UP000245910">
    <property type="component" value="Chromosome IIII"/>
</dbReference>